<dbReference type="PANTHER" id="PTHR33490:SF3">
    <property type="entry name" value="CONSERVED INTEGRAL MEMBRANE PROTEIN"/>
    <property type="match status" value="1"/>
</dbReference>
<dbReference type="InterPro" id="IPR024618">
    <property type="entry name" value="DUF3857"/>
</dbReference>
<name>A0A6C2U164_PONDE</name>
<protein>
    <recommendedName>
        <fullName evidence="1">Transglutaminase-like domain-containing protein</fullName>
    </recommendedName>
</protein>
<evidence type="ECO:0000313" key="3">
    <source>
        <dbReference type="Proteomes" id="UP000366872"/>
    </source>
</evidence>
<dbReference type="Pfam" id="PF01841">
    <property type="entry name" value="Transglut_core"/>
    <property type="match status" value="1"/>
</dbReference>
<dbReference type="Gene3D" id="3.10.620.30">
    <property type="match status" value="2"/>
</dbReference>
<dbReference type="Proteomes" id="UP000366872">
    <property type="component" value="Unassembled WGS sequence"/>
</dbReference>
<dbReference type="Gene3D" id="2.60.40.3140">
    <property type="match status" value="2"/>
</dbReference>
<dbReference type="SUPFAM" id="SSF54001">
    <property type="entry name" value="Cysteine proteinases"/>
    <property type="match status" value="1"/>
</dbReference>
<proteinExistence type="predicted"/>
<evidence type="ECO:0000259" key="1">
    <source>
        <dbReference type="SMART" id="SM00460"/>
    </source>
</evidence>
<feature type="domain" description="Transglutaminase-like" evidence="1">
    <location>
        <begin position="335"/>
        <end position="402"/>
    </location>
</feature>
<keyword evidence="3" id="KW-1185">Reference proteome</keyword>
<dbReference type="RefSeq" id="WP_168442174.1">
    <property type="nucleotide sequence ID" value="NZ_CAAHFG010000001.1"/>
</dbReference>
<reference evidence="2 3" key="1">
    <citation type="submission" date="2019-04" db="EMBL/GenBank/DDBJ databases">
        <authorList>
            <person name="Van Vliet M D."/>
        </authorList>
    </citation>
    <scope>NUCLEOTIDE SEQUENCE [LARGE SCALE GENOMIC DNA]</scope>
    <source>
        <strain evidence="2 3">F1</strain>
    </source>
</reference>
<gene>
    <name evidence="2" type="ORF">PDESU_02275</name>
</gene>
<sequence>MKNIVRVGLSVLTLILFTAPLSAKELLSIDRIIEYAAGASTEKYPDSDDVLLDDFTQIQYQPDGTSDSWSDTAIKILTEKGKRDNRTLSLGFDVAYGTNYFTKVQVIKPDGSVNEIDTEINSKVMVDPSQMGSNIYNPNSKVLRLSVPGLEIGDTLRYIAHRIRTKTVVPNVWSDYQVFEHSSPIERTTYQVIAPKERPLVKTALKAEVPGTVTYHEMKSEQSGQIVYTWEVRDVPRMFDEPNMPTRYTVVQRLLVSTMKEWENLSKWYWDLCKPRLEATTPEMEAKARDLVKDCTSTMDKIKSVFNFVSQDIRYMGITTEDEAPGYEPHDVSITFENRYGVCRDKAALLAAMLRIVDVEAFPVIIMAGPKKDEEVPQAFFNHAVTAALDDHGEYVLMDPTDENTKDIFPSYLQNTSYIVARPEGETLLTAPTIPAIDNLLEITSTGSLDKLGNLEAQSKLVFEGINDTVYRGYFSRIKPEERRRFFEGHIKKSMPTAELQSFEILPKELRDTSQPMTIELSYTADNLLIEGEANKMLNLPRLGGSLGYANFLLGQTGLEKRKYPLFNRMTAGIRETLELAVPNGIGTIKIPEYEKIASEDLTWNVEVGQADGKVVATNTFLLNTVEFSPEEYLALKKSLKEIEYNLRKKLILDLPAAGNQIDSDVRILSSETVIELESPTQWKETSRSKIEILTYAGKKSNSEIKLTYNPAWQDIKLTMAKVTQPDGTVKEISEEEINIMDSSWVASAPRYPASKILVANLPGVEIGSILEYEFISTVDGKPFFSTGKTFNGHEPVDRKTFTVSAPGSIDLAIRNNGVAENKTESEGTITYTWSAADEPAVKVEEALPQWHTFNPSVFISTGKWKTYGNEIRDHLLAASKDQPATEALAKQLTFGIRSEKNKAIVIRDWVAKNLRAAGPALTSLPLSAITPADQTLIDRYGNNADRMVVLYTLLKAGKFKPEFVLSGATSFIPEESAPTLEVPSRNAFNAVLVKVDVDGETLYMNGSSQYAELGTSSYHRRNMLDLDNGDIGKVQVAPGKDDRSRTVYEMSISENGQVGLTQSTIEQGTAFAGFHQGYAEITPENRRRHYLELVSGISQSAKAASDLITDFESYPGKMEYSVVADRYAVADGDYLYFTVPGGLGGLLKYRSNERTLPLAWNSHVDSVIEYNIVLPDGYEPVIMPKKFSWQAPKGAGMVEVAVEYSERANAIRMVHIADLKPALIPAEAFPEIVAASKQLAHPDMRTILLKRKSSSSSYIERSSSNR</sequence>
<accession>A0A6C2U164</accession>
<dbReference type="PANTHER" id="PTHR33490">
    <property type="entry name" value="BLR5614 PROTEIN-RELATED"/>
    <property type="match status" value="1"/>
</dbReference>
<dbReference type="InterPro" id="IPR002931">
    <property type="entry name" value="Transglutaminase-like"/>
</dbReference>
<evidence type="ECO:0000313" key="2">
    <source>
        <dbReference type="EMBL" id="VGO13718.1"/>
    </source>
</evidence>
<dbReference type="AlphaFoldDB" id="A0A6C2U164"/>
<dbReference type="EMBL" id="CAAHFG010000001">
    <property type="protein sequence ID" value="VGO13718.1"/>
    <property type="molecule type" value="Genomic_DNA"/>
</dbReference>
<dbReference type="Pfam" id="PF12969">
    <property type="entry name" value="DUF3857"/>
    <property type="match status" value="2"/>
</dbReference>
<dbReference type="InterPro" id="IPR038765">
    <property type="entry name" value="Papain-like_cys_pep_sf"/>
</dbReference>
<organism evidence="2 3">
    <name type="scientific">Pontiella desulfatans</name>
    <dbReference type="NCBI Taxonomy" id="2750659"/>
    <lineage>
        <taxon>Bacteria</taxon>
        <taxon>Pseudomonadati</taxon>
        <taxon>Kiritimatiellota</taxon>
        <taxon>Kiritimatiellia</taxon>
        <taxon>Kiritimatiellales</taxon>
        <taxon>Pontiellaceae</taxon>
        <taxon>Pontiella</taxon>
    </lineage>
</organism>
<dbReference type="SMART" id="SM00460">
    <property type="entry name" value="TGc"/>
    <property type="match status" value="1"/>
</dbReference>
<dbReference type="Gene3D" id="2.60.120.1130">
    <property type="match status" value="2"/>
</dbReference>